<dbReference type="Proteomes" id="UP000437562">
    <property type="component" value="Unassembled WGS sequence"/>
</dbReference>
<accession>A0A653VK40</accession>
<dbReference type="EMBL" id="CABWMC010000014">
    <property type="protein sequence ID" value="VXC06618.1"/>
    <property type="molecule type" value="Genomic_DNA"/>
</dbReference>
<evidence type="ECO:0000313" key="1">
    <source>
        <dbReference type="EMBL" id="VXC06618.1"/>
    </source>
</evidence>
<evidence type="ECO:0000313" key="2">
    <source>
        <dbReference type="Proteomes" id="UP000437562"/>
    </source>
</evidence>
<dbReference type="KEGG" id="bww:bwei_5179"/>
<organism evidence="1 2">
    <name type="scientific">Bacillus mycoides</name>
    <dbReference type="NCBI Taxonomy" id="1405"/>
    <lineage>
        <taxon>Bacteria</taxon>
        <taxon>Bacillati</taxon>
        <taxon>Bacillota</taxon>
        <taxon>Bacilli</taxon>
        <taxon>Bacillales</taxon>
        <taxon>Bacillaceae</taxon>
        <taxon>Bacillus</taxon>
        <taxon>Bacillus cereus group</taxon>
    </lineage>
</organism>
<protein>
    <submittedName>
        <fullName evidence="1">Uncharacterized protein</fullName>
    </submittedName>
</protein>
<dbReference type="AlphaFoldDB" id="A0A653VK40"/>
<proteinExistence type="predicted"/>
<reference evidence="1 2" key="1">
    <citation type="submission" date="2019-10" db="EMBL/GenBank/DDBJ databases">
        <authorList>
            <person name="Karimi E."/>
        </authorList>
    </citation>
    <scope>NUCLEOTIDE SEQUENCE [LARGE SCALE GENOMIC DNA]</scope>
    <source>
        <strain evidence="1">Bacillus sp. 71</strain>
    </source>
</reference>
<sequence length="41" mass="4660">MGEHLICIARKKEMNYNLNITNIPNLKPNKPLSREAEGPVL</sequence>
<name>A0A653VK40_BACMY</name>
<gene>
    <name evidence="1" type="ORF">BACI71_210079</name>
</gene>